<protein>
    <submittedName>
        <fullName evidence="2">Uncharacterized protein</fullName>
    </submittedName>
</protein>
<evidence type="ECO:0000313" key="3">
    <source>
        <dbReference type="Proteomes" id="UP000486351"/>
    </source>
</evidence>
<feature type="region of interest" description="Disordered" evidence="1">
    <location>
        <begin position="50"/>
        <end position="78"/>
    </location>
</feature>
<comment type="caution">
    <text evidence="2">The sequence shown here is derived from an EMBL/GenBank/DDBJ whole genome shotgun (WGS) entry which is preliminary data.</text>
</comment>
<gene>
    <name evidence="2" type="ORF">PF008_g26158</name>
</gene>
<sequence length="162" mass="18146">MFALFEEVPTSTSLLMQCGYRSKVCTNIRATKIDGSLHKLCEFHRRKANANQQRLHKRQREERVARRQSGTATKAKEDRPAKKICLNIHIPIDPIVVDPIPYSAPLDQYANGVFNEELATPTSLTSVDMDMLELLLLDVQPLPLLPPPNSPTSVDEANSIVV</sequence>
<dbReference type="AlphaFoldDB" id="A0A6G0QIH3"/>
<accession>A0A6G0QIH3</accession>
<reference evidence="2 3" key="1">
    <citation type="submission" date="2018-09" db="EMBL/GenBank/DDBJ databases">
        <title>Genomic investigation of the strawberry pathogen Phytophthora fragariae indicates pathogenicity is determined by transcriptional variation in three key races.</title>
        <authorList>
            <person name="Adams T.M."/>
            <person name="Armitage A.D."/>
            <person name="Sobczyk M.K."/>
            <person name="Bates H.J."/>
            <person name="Dunwell J.M."/>
            <person name="Nellist C.F."/>
            <person name="Harrison R.J."/>
        </authorList>
    </citation>
    <scope>NUCLEOTIDE SEQUENCE [LARGE SCALE GENOMIC DNA]</scope>
    <source>
        <strain evidence="2 3">NOV-77</strain>
    </source>
</reference>
<proteinExistence type="predicted"/>
<dbReference type="EMBL" id="QXFY01003122">
    <property type="protein sequence ID" value="KAE9288380.1"/>
    <property type="molecule type" value="Genomic_DNA"/>
</dbReference>
<evidence type="ECO:0000256" key="1">
    <source>
        <dbReference type="SAM" id="MobiDB-lite"/>
    </source>
</evidence>
<dbReference type="Proteomes" id="UP000486351">
    <property type="component" value="Unassembled WGS sequence"/>
</dbReference>
<organism evidence="2 3">
    <name type="scientific">Phytophthora fragariae</name>
    <dbReference type="NCBI Taxonomy" id="53985"/>
    <lineage>
        <taxon>Eukaryota</taxon>
        <taxon>Sar</taxon>
        <taxon>Stramenopiles</taxon>
        <taxon>Oomycota</taxon>
        <taxon>Peronosporomycetes</taxon>
        <taxon>Peronosporales</taxon>
        <taxon>Peronosporaceae</taxon>
        <taxon>Phytophthora</taxon>
    </lineage>
</organism>
<evidence type="ECO:0000313" key="2">
    <source>
        <dbReference type="EMBL" id="KAE9288380.1"/>
    </source>
</evidence>
<name>A0A6G0QIH3_9STRA</name>